<dbReference type="GO" id="GO:0016020">
    <property type="term" value="C:membrane"/>
    <property type="evidence" value="ECO:0007669"/>
    <property type="project" value="UniProtKB-SubCell"/>
</dbReference>
<dbReference type="Pfam" id="PF22776">
    <property type="entry name" value="K_trans_C"/>
    <property type="match status" value="1"/>
</dbReference>
<dbReference type="AlphaFoldDB" id="A0A4V3SIU2"/>
<evidence type="ECO:0000256" key="7">
    <source>
        <dbReference type="ARBA" id="ARBA00023065"/>
    </source>
</evidence>
<dbReference type="Pfam" id="PF02705">
    <property type="entry name" value="K_trans"/>
    <property type="match status" value="1"/>
</dbReference>
<protein>
    <submittedName>
        <fullName evidence="13">Potassium uptake protein</fullName>
    </submittedName>
</protein>
<keyword evidence="7" id="KW-0406">Ion transport</keyword>
<keyword evidence="3" id="KW-0633">Potassium transport</keyword>
<keyword evidence="6 10" id="KW-1133">Transmembrane helix</keyword>
<dbReference type="PANTHER" id="PTHR30540:SF83">
    <property type="entry name" value="K+ POTASSIUM TRANSPORTER"/>
    <property type="match status" value="1"/>
</dbReference>
<feature type="transmembrane region" description="Helical" evidence="10">
    <location>
        <begin position="307"/>
        <end position="327"/>
    </location>
</feature>
<feature type="transmembrane region" description="Helical" evidence="10">
    <location>
        <begin position="452"/>
        <end position="478"/>
    </location>
</feature>
<comment type="subcellular location">
    <subcellularLocation>
        <location evidence="1">Membrane</location>
        <topology evidence="1">Multi-pass membrane protein</topology>
    </subcellularLocation>
</comment>
<evidence type="ECO:0000259" key="12">
    <source>
        <dbReference type="Pfam" id="PF22776"/>
    </source>
</evidence>
<dbReference type="NCBIfam" id="TIGR00794">
    <property type="entry name" value="kup"/>
    <property type="match status" value="1"/>
</dbReference>
<evidence type="ECO:0000259" key="11">
    <source>
        <dbReference type="Pfam" id="PF02705"/>
    </source>
</evidence>
<feature type="domain" description="K+ potassium transporter C-terminal" evidence="12">
    <location>
        <begin position="575"/>
        <end position="782"/>
    </location>
</feature>
<proteinExistence type="predicted"/>
<keyword evidence="5" id="KW-0630">Potassium</keyword>
<evidence type="ECO:0000256" key="10">
    <source>
        <dbReference type="SAM" id="Phobius"/>
    </source>
</evidence>
<dbReference type="InterPro" id="IPR053951">
    <property type="entry name" value="K_trans_N"/>
</dbReference>
<dbReference type="InParanoid" id="A0A4V3SIU2"/>
<feature type="transmembrane region" description="Helical" evidence="10">
    <location>
        <begin position="59"/>
        <end position="80"/>
    </location>
</feature>
<evidence type="ECO:0000256" key="4">
    <source>
        <dbReference type="ARBA" id="ARBA00022692"/>
    </source>
</evidence>
<evidence type="ECO:0000256" key="5">
    <source>
        <dbReference type="ARBA" id="ARBA00022958"/>
    </source>
</evidence>
<gene>
    <name evidence="13" type="ORF">EX30DRAFT_260145</name>
</gene>
<keyword evidence="4 10" id="KW-0812">Transmembrane</keyword>
<feature type="transmembrane region" description="Helical" evidence="10">
    <location>
        <begin position="485"/>
        <end position="505"/>
    </location>
</feature>
<dbReference type="OrthoDB" id="504708at2759"/>
<evidence type="ECO:0000256" key="9">
    <source>
        <dbReference type="SAM" id="MobiDB-lite"/>
    </source>
</evidence>
<feature type="transmembrane region" description="Helical" evidence="10">
    <location>
        <begin position="226"/>
        <end position="245"/>
    </location>
</feature>
<accession>A0A4V3SIU2</accession>
<keyword evidence="14" id="KW-1185">Reference proteome</keyword>
<dbReference type="GO" id="GO:0015079">
    <property type="term" value="F:potassium ion transmembrane transporter activity"/>
    <property type="evidence" value="ECO:0007669"/>
    <property type="project" value="InterPro"/>
</dbReference>
<evidence type="ECO:0000313" key="14">
    <source>
        <dbReference type="Proteomes" id="UP000298138"/>
    </source>
</evidence>
<evidence type="ECO:0000313" key="13">
    <source>
        <dbReference type="EMBL" id="TGZ81375.1"/>
    </source>
</evidence>
<feature type="transmembrane region" description="Helical" evidence="10">
    <location>
        <begin position="257"/>
        <end position="277"/>
    </location>
</feature>
<feature type="transmembrane region" description="Helical" evidence="10">
    <location>
        <begin position="422"/>
        <end position="446"/>
    </location>
</feature>
<evidence type="ECO:0000256" key="2">
    <source>
        <dbReference type="ARBA" id="ARBA00022448"/>
    </source>
</evidence>
<organism evidence="13 14">
    <name type="scientific">Ascodesmis nigricans</name>
    <dbReference type="NCBI Taxonomy" id="341454"/>
    <lineage>
        <taxon>Eukaryota</taxon>
        <taxon>Fungi</taxon>
        <taxon>Dikarya</taxon>
        <taxon>Ascomycota</taxon>
        <taxon>Pezizomycotina</taxon>
        <taxon>Pezizomycetes</taxon>
        <taxon>Pezizales</taxon>
        <taxon>Ascodesmidaceae</taxon>
        <taxon>Ascodesmis</taxon>
    </lineage>
</organism>
<dbReference type="EMBL" id="ML220119">
    <property type="protein sequence ID" value="TGZ81375.1"/>
    <property type="molecule type" value="Genomic_DNA"/>
</dbReference>
<feature type="transmembrane region" description="Helical" evidence="10">
    <location>
        <begin position="187"/>
        <end position="206"/>
    </location>
</feature>
<sequence length="782" mass="86535">MPSSSDLGPSSIHGEGSEHRPAPDWEKFPDVFKERDIDEESADSEHDHRPGDIRKKQQFTALTTLWLAYQSIGVIYGDIGTSPLYVYSSTFSSPPSYDDLLGALSIIIWTLILIVSIKYCLIVLSADDEGEGGSFALYSLLARYTHISPRNPRDPPGVEMKRYDTKQLRRPNTAIRSFLERSPASKLIIKSMAALGVSLVIADGVLTPAQSVLGAIQGIKVVEPDISTKAIVGISCAILVILFLIQPFGTSKIGSTFAPIVIIWLLFNFSFGVYNLAMHDASVLKAFNPAYAIKFFLRNKTKGWKSLGGLLLAFTGVEALFADLGAFSAVAVRASWFFMAFPCLLLAYIGQAAYISQDPEAVSNPFFNTVPPGMFWPSFIIAILAAFVASQAMITGAFQLLSQTIEMSYFPNIKTVHTSTRFHGQIYVPSANIVMGLLTILVTIVYNNTTSLGYAYGVCVVSVTFITTCLVTIIAIIVWRLHPVIVFPLFILFGTIDGLYLSSALTKIPHGAWFTILLAGILTSIILLWQYGKRNQWKSETQDVISAHKIIQVDGATGKAFVKTPDGAKELRSLKGVGVFFDKPGHKSPPVYAHFIRKFEAQHELTIFFHLRHVAGPHVADDERYSVYRISGAVPAIFRVVARRGYADHLGNEDLGILLLSIIRNYLHGEIEALESRVVSGISNGNGTDGITPAHEGSGFIDSGIAYRQRLLAELELLEEAYQKQIVYIFGKEQLYLPKETRWIRKLILSLFIWMRDNTRSKPVEFDVSIERLVEIGFVNQI</sequence>
<dbReference type="InterPro" id="IPR003855">
    <property type="entry name" value="K+_transporter"/>
</dbReference>
<keyword evidence="2" id="KW-0813">Transport</keyword>
<feature type="domain" description="K+ potassium transporter integral membrane" evidence="11">
    <location>
        <begin position="67"/>
        <end position="552"/>
    </location>
</feature>
<evidence type="ECO:0000256" key="6">
    <source>
        <dbReference type="ARBA" id="ARBA00022989"/>
    </source>
</evidence>
<feature type="transmembrane region" description="Helical" evidence="10">
    <location>
        <begin position="511"/>
        <end position="529"/>
    </location>
</feature>
<dbReference type="InterPro" id="IPR053952">
    <property type="entry name" value="K_trans_C"/>
</dbReference>
<evidence type="ECO:0000256" key="8">
    <source>
        <dbReference type="ARBA" id="ARBA00023136"/>
    </source>
</evidence>
<feature type="transmembrane region" description="Helical" evidence="10">
    <location>
        <begin position="375"/>
        <end position="401"/>
    </location>
</feature>
<name>A0A4V3SIU2_9PEZI</name>
<reference evidence="13 14" key="1">
    <citation type="submission" date="2019-04" db="EMBL/GenBank/DDBJ databases">
        <title>Comparative genomics and transcriptomics to analyze fruiting body development in filamentous ascomycetes.</title>
        <authorList>
            <consortium name="DOE Joint Genome Institute"/>
            <person name="Lutkenhaus R."/>
            <person name="Traeger S."/>
            <person name="Breuer J."/>
            <person name="Kuo A."/>
            <person name="Lipzen A."/>
            <person name="Pangilinan J."/>
            <person name="Dilworth D."/>
            <person name="Sandor L."/>
            <person name="Poggeler S."/>
            <person name="Barry K."/>
            <person name="Grigoriev I.V."/>
            <person name="Nowrousian M."/>
        </authorList>
    </citation>
    <scope>NUCLEOTIDE SEQUENCE [LARGE SCALE GENOMIC DNA]</scope>
    <source>
        <strain evidence="13 14">CBS 389.68</strain>
    </source>
</reference>
<dbReference type="Proteomes" id="UP000298138">
    <property type="component" value="Unassembled WGS sequence"/>
</dbReference>
<dbReference type="PANTHER" id="PTHR30540">
    <property type="entry name" value="OSMOTIC STRESS POTASSIUM TRANSPORTER"/>
    <property type="match status" value="1"/>
</dbReference>
<dbReference type="STRING" id="341454.A0A4V3SIU2"/>
<feature type="transmembrane region" description="Helical" evidence="10">
    <location>
        <begin position="334"/>
        <end position="355"/>
    </location>
</feature>
<feature type="compositionally biased region" description="Basic and acidic residues" evidence="9">
    <location>
        <begin position="15"/>
        <end position="29"/>
    </location>
</feature>
<feature type="transmembrane region" description="Helical" evidence="10">
    <location>
        <begin position="100"/>
        <end position="121"/>
    </location>
</feature>
<feature type="region of interest" description="Disordered" evidence="9">
    <location>
        <begin position="1"/>
        <end position="29"/>
    </location>
</feature>
<evidence type="ECO:0000256" key="1">
    <source>
        <dbReference type="ARBA" id="ARBA00004141"/>
    </source>
</evidence>
<keyword evidence="8 10" id="KW-0472">Membrane</keyword>
<evidence type="ECO:0000256" key="3">
    <source>
        <dbReference type="ARBA" id="ARBA00022538"/>
    </source>
</evidence>